<dbReference type="Proteomes" id="UP000831701">
    <property type="component" value="Chromosome 22"/>
</dbReference>
<sequence>MGSRQSIVFGIVLTCVRLRDARFLSLTVPTYWGVEDQEPAEMQADPAAGPEREHSREFAQQAGRLQAKQVQLATEPLSWKYPEDPVDPVNKPPVKFELLQPAMTDRFAVRCGGSRIHVEVSQDLLGNGKLIKPEDLSLGSCSVTEIDNLSHVLIFERELHDCGSTLVMTETAFIYTFALVYNPKVLGRGDIIRSQSVIGVECHYLT</sequence>
<name>A0ACB8VJG0_9TELE</name>
<proteinExistence type="predicted"/>
<gene>
    <name evidence="1" type="ORF">L3Q82_019157</name>
</gene>
<dbReference type="EMBL" id="CM041552">
    <property type="protein sequence ID" value="KAI3354668.1"/>
    <property type="molecule type" value="Genomic_DNA"/>
</dbReference>
<reference evidence="1" key="1">
    <citation type="submission" date="2022-04" db="EMBL/GenBank/DDBJ databases">
        <title>Jade perch genome.</title>
        <authorList>
            <person name="Chao B."/>
        </authorList>
    </citation>
    <scope>NUCLEOTIDE SEQUENCE</scope>
    <source>
        <strain evidence="1">CB-2022</strain>
    </source>
</reference>
<evidence type="ECO:0000313" key="1">
    <source>
        <dbReference type="EMBL" id="KAI3354668.1"/>
    </source>
</evidence>
<keyword evidence="2" id="KW-1185">Reference proteome</keyword>
<organism evidence="1 2">
    <name type="scientific">Scortum barcoo</name>
    <name type="common">barcoo grunter</name>
    <dbReference type="NCBI Taxonomy" id="214431"/>
    <lineage>
        <taxon>Eukaryota</taxon>
        <taxon>Metazoa</taxon>
        <taxon>Chordata</taxon>
        <taxon>Craniata</taxon>
        <taxon>Vertebrata</taxon>
        <taxon>Euteleostomi</taxon>
        <taxon>Actinopterygii</taxon>
        <taxon>Neopterygii</taxon>
        <taxon>Teleostei</taxon>
        <taxon>Neoteleostei</taxon>
        <taxon>Acanthomorphata</taxon>
        <taxon>Eupercaria</taxon>
        <taxon>Centrarchiformes</taxon>
        <taxon>Terapontoidei</taxon>
        <taxon>Terapontidae</taxon>
        <taxon>Scortum</taxon>
    </lineage>
</organism>
<evidence type="ECO:0000313" key="2">
    <source>
        <dbReference type="Proteomes" id="UP000831701"/>
    </source>
</evidence>
<accession>A0ACB8VJG0</accession>
<protein>
    <submittedName>
        <fullName evidence="1">Uncharacterized protein</fullName>
    </submittedName>
</protein>
<comment type="caution">
    <text evidence="1">The sequence shown here is derived from an EMBL/GenBank/DDBJ whole genome shotgun (WGS) entry which is preliminary data.</text>
</comment>